<evidence type="ECO:0000256" key="5">
    <source>
        <dbReference type="ARBA" id="ARBA00022825"/>
    </source>
</evidence>
<proteinExistence type="inferred from homology"/>
<dbReference type="PRINTS" id="PR00839">
    <property type="entry name" value="V8PROTEASE"/>
</dbReference>
<dbReference type="RefSeq" id="WP_104840066.1">
    <property type="nucleotide sequence ID" value="NZ_CP024308.1"/>
</dbReference>
<dbReference type="EC" id="3.4.21.-" evidence="6"/>
<dbReference type="InterPro" id="IPR043504">
    <property type="entry name" value="Peptidase_S1_PA_chymotrypsin"/>
</dbReference>
<dbReference type="Pfam" id="PF13365">
    <property type="entry name" value="Trypsin_2"/>
    <property type="match status" value="1"/>
</dbReference>
<evidence type="ECO:0000256" key="3">
    <source>
        <dbReference type="ARBA" id="ARBA00022729"/>
    </source>
</evidence>
<sequence>MDTTLHRARSRNRPESGTVPFISDWRDLTPFSDLPANAGVTDAGHMLEGWTVTREKALRDTQLEAEVGDWNTVPASLLELLSRYRRAVARIVVPGGQIDYQNIRSDSGWTGTGFLVAPNLLLTNHHVLNNAAVAGAATAEFDYEWPSDKLFANVGTTEPPTVRFELSPTRLFVTSPVASGGLDYTFVWISEKAAEQFGTIRMERGSFMINQYEPTFVIHHPRGRLKEVSLDDTELLAVNSLNILYAADTDFGSSGACVLNRNGRLVALHHARQTGEALKALYPEVARQLSDGRPVSVGNEGVKISAIALDLEARMRRGEKDAESAAEILEQIEGSDTLTGIFGALGRRYTARQDADRVREIYLSSEQDIDIGFWSLHWLIGGSGVPAKVEDAVTAMADLNQDLWCLTDVSPVAVADIVKGLGERFGEKFEAQFSESDAQSRQLATAVIWRPQTVSCVKAEWPSAISGAWTRIVPELENRGPVFQAPPGLFRVAPADATDALVNVVPINLGAIRSDEMRRRLASKLLVRAIDMVIADRGDAGDWIVGGDFEPPLAHGDSDALRTRDYDPMAAADKRRGSAVNYLRSPSSAIRNVFVTSDLTLVDNKRDFFEVVSSRTVDKFIRKLADNRPAVLRLSLDVPGERTSELRLDKILDATLGPCSTPHVAPQLQTDTGRGAQTSTAWFEGLTWRGLDKLGFLSSNRTALARLLAEVAARQGRQYSDLSPLTEIDLWVITFAEAGLGANGVNPGFRHSNGEIGLFPLPENIDFWIGAGAPSWNQPMPIETNIESYACYLGEIRNKSVATVGGRKLYRDLFRAPGIAGGPERQARLLAGIVHGYFVSRNYRSRSVPLERILRGLAADEPVDRILAGTGYVHAGTSILANRQHNVDAAIAAFRQAGSPMR</sequence>
<keyword evidence="4 6" id="KW-0378">Hydrolase</keyword>
<keyword evidence="7" id="KW-0614">Plasmid</keyword>
<dbReference type="SUPFAM" id="SSF50494">
    <property type="entry name" value="Trypsin-like serine proteases"/>
    <property type="match status" value="1"/>
</dbReference>
<evidence type="ECO:0000256" key="2">
    <source>
        <dbReference type="ARBA" id="ARBA00022670"/>
    </source>
</evidence>
<dbReference type="SUPFAM" id="SSF56219">
    <property type="entry name" value="DNase I-like"/>
    <property type="match status" value="1"/>
</dbReference>
<dbReference type="Proteomes" id="UP000239340">
    <property type="component" value="Plasmid pSfreNXT3a"/>
</dbReference>
<evidence type="ECO:0000313" key="7">
    <source>
        <dbReference type="EMBL" id="AUX78323.1"/>
    </source>
</evidence>
<evidence type="ECO:0000313" key="8">
    <source>
        <dbReference type="Proteomes" id="UP000239340"/>
    </source>
</evidence>
<dbReference type="Gene3D" id="2.40.10.10">
    <property type="entry name" value="Trypsin-like serine proteases"/>
    <property type="match status" value="2"/>
</dbReference>
<dbReference type="GO" id="GO:0006508">
    <property type="term" value="P:proteolysis"/>
    <property type="evidence" value="ECO:0007669"/>
    <property type="project" value="UniProtKB-KW"/>
</dbReference>
<keyword evidence="2 6" id="KW-0645">Protease</keyword>
<gene>
    <name evidence="7" type="ORF">NXT3_PA00027</name>
</gene>
<accession>A0A2L0HA14</accession>
<dbReference type="AlphaFoldDB" id="A0A2L0HA14"/>
<evidence type="ECO:0000256" key="6">
    <source>
        <dbReference type="RuleBase" id="RU004296"/>
    </source>
</evidence>
<dbReference type="EMBL" id="CP024308">
    <property type="protein sequence ID" value="AUX78323.1"/>
    <property type="molecule type" value="Genomic_DNA"/>
</dbReference>
<dbReference type="Gene3D" id="3.60.10.10">
    <property type="entry name" value="Endonuclease/exonuclease/phosphatase"/>
    <property type="match status" value="1"/>
</dbReference>
<dbReference type="GO" id="GO:0008236">
    <property type="term" value="F:serine-type peptidase activity"/>
    <property type="evidence" value="ECO:0007669"/>
    <property type="project" value="UniProtKB-KW"/>
</dbReference>
<name>A0A2L0HA14_RHIFR</name>
<protein>
    <recommendedName>
        <fullName evidence="6">Serine protease</fullName>
        <ecNumber evidence="6">3.4.21.-</ecNumber>
    </recommendedName>
</protein>
<keyword evidence="5 6" id="KW-0720">Serine protease</keyword>
<comment type="similarity">
    <text evidence="1 6">Belongs to the peptidase S1B family.</text>
</comment>
<keyword evidence="3" id="KW-0732">Signal</keyword>
<reference evidence="7 8" key="1">
    <citation type="submission" date="2017-10" db="EMBL/GenBank/DDBJ databases">
        <title>Analysis of the genome sequences of Rhizobium populations associated to common bean (phaseolus vulgaris).</title>
        <authorList>
            <person name="Bustos P."/>
            <person name="Santamaria R.I."/>
            <person name="Miranda-Sanchez F."/>
            <person name="Perez-Carrascal O."/>
            <person name="Juarez S."/>
            <person name="Lozano L."/>
            <person name="Martinez-Flores I."/>
            <person name="Vinuesa P."/>
            <person name="Martinez-Romero E."/>
            <person name="Cevallos M.A."/>
            <person name="Romero D."/>
            <person name="Davila G."/>
            <person name="Gonzalez V."/>
        </authorList>
    </citation>
    <scope>NUCLEOTIDE SEQUENCE [LARGE SCALE GENOMIC DNA]</scope>
    <source>
        <strain evidence="7 8">NXT3</strain>
        <plasmid evidence="8">Plasmid psfrenxt3a</plasmid>
    </source>
</reference>
<geneLocation type="plasmid" evidence="8">
    <name>psfrenxt3a</name>
</geneLocation>
<evidence type="ECO:0000256" key="1">
    <source>
        <dbReference type="ARBA" id="ARBA00008764"/>
    </source>
</evidence>
<dbReference type="PANTHER" id="PTHR36234:SF5">
    <property type="entry name" value="LYSYL ENDOPEPTIDASE"/>
    <property type="match status" value="1"/>
</dbReference>
<evidence type="ECO:0000256" key="4">
    <source>
        <dbReference type="ARBA" id="ARBA00022801"/>
    </source>
</evidence>
<dbReference type="InterPro" id="IPR009003">
    <property type="entry name" value="Peptidase_S1_PA"/>
</dbReference>
<dbReference type="InterPro" id="IPR036691">
    <property type="entry name" value="Endo/exonu/phosph_ase_sf"/>
</dbReference>
<dbReference type="InterPro" id="IPR008256">
    <property type="entry name" value="Peptidase_S1B"/>
</dbReference>
<organism evidence="7 8">
    <name type="scientific">Rhizobium fredii</name>
    <name type="common">Sinorhizobium fredii</name>
    <dbReference type="NCBI Taxonomy" id="380"/>
    <lineage>
        <taxon>Bacteria</taxon>
        <taxon>Pseudomonadati</taxon>
        <taxon>Pseudomonadota</taxon>
        <taxon>Alphaproteobacteria</taxon>
        <taxon>Hyphomicrobiales</taxon>
        <taxon>Rhizobiaceae</taxon>
        <taxon>Sinorhizobium/Ensifer group</taxon>
        <taxon>Sinorhizobium</taxon>
    </lineage>
</organism>
<dbReference type="PANTHER" id="PTHR36234">
    <property type="entry name" value="LYSYL ENDOPEPTIDASE"/>
    <property type="match status" value="1"/>
</dbReference>